<comment type="catalytic activity">
    <reaction evidence="4">
        <text>a D-aminoacyl-tRNA + H2O = a tRNA + a D-alpha-amino acid + H(+)</text>
        <dbReference type="Rhea" id="RHEA:13953"/>
        <dbReference type="Rhea" id="RHEA-COMP:10123"/>
        <dbReference type="Rhea" id="RHEA-COMP:10124"/>
        <dbReference type="ChEBI" id="CHEBI:15377"/>
        <dbReference type="ChEBI" id="CHEBI:15378"/>
        <dbReference type="ChEBI" id="CHEBI:59871"/>
        <dbReference type="ChEBI" id="CHEBI:78442"/>
        <dbReference type="ChEBI" id="CHEBI:79333"/>
        <dbReference type="EC" id="3.1.1.96"/>
    </reaction>
</comment>
<dbReference type="GO" id="GO:0106026">
    <property type="term" value="F:Gly-tRNA(Ala) deacylase activity"/>
    <property type="evidence" value="ECO:0007669"/>
    <property type="project" value="RHEA"/>
</dbReference>
<dbReference type="InterPro" id="IPR003732">
    <property type="entry name" value="Daa-tRNA_deacyls_DTD"/>
</dbReference>
<evidence type="ECO:0000256" key="5">
    <source>
        <dbReference type="RuleBase" id="RU003470"/>
    </source>
</evidence>
<protein>
    <recommendedName>
        <fullName evidence="2 5">D-aminoacyl-tRNA deacylase</fullName>
        <ecNumber evidence="2 5">3.1.1.96</ecNumber>
    </recommendedName>
</protein>
<sequence>MRVVLQKVLSASVTVEGRLVSKIGKGIMCLVGIRDNDDKACADVLAKKILEVRLWDDENGKPWSKSVKDMNYEVLLVSQFTLFGSVKQKSRPDYHRSMSAENARVFYASFVDTVKGMYQADKVFDGEFQAYMNVQLENDGPTTLIMDTDEYEGAVNAIRTKLEKEYRCAHKNDKAMKEKQ</sequence>
<keyword evidence="5" id="KW-0820">tRNA-binding</keyword>
<dbReference type="GO" id="GO:0051500">
    <property type="term" value="F:D-tyrosyl-tRNA(Tyr) deacylase activity"/>
    <property type="evidence" value="ECO:0007669"/>
    <property type="project" value="TreeGrafter"/>
</dbReference>
<name>A0A196SD15_BLAHN</name>
<evidence type="ECO:0000256" key="4">
    <source>
        <dbReference type="ARBA" id="ARBA00048018"/>
    </source>
</evidence>
<gene>
    <name evidence="6" type="ORF">AV274_4393</name>
</gene>
<dbReference type="STRING" id="478820.A0A196SD15"/>
<keyword evidence="5" id="KW-0378">Hydrolase</keyword>
<evidence type="ECO:0000256" key="1">
    <source>
        <dbReference type="ARBA" id="ARBA00009673"/>
    </source>
</evidence>
<dbReference type="PANTHER" id="PTHR10472:SF5">
    <property type="entry name" value="D-AMINOACYL-TRNA DEACYLASE 1"/>
    <property type="match status" value="1"/>
</dbReference>
<dbReference type="AlphaFoldDB" id="A0A196SD15"/>
<comment type="similarity">
    <text evidence="1 5">Belongs to the DTD family.</text>
</comment>
<dbReference type="OrthoDB" id="275783at2759"/>
<evidence type="ECO:0000256" key="3">
    <source>
        <dbReference type="ARBA" id="ARBA00047676"/>
    </source>
</evidence>
<dbReference type="GO" id="GO:0005737">
    <property type="term" value="C:cytoplasm"/>
    <property type="evidence" value="ECO:0007669"/>
    <property type="project" value="UniProtKB-SubCell"/>
</dbReference>
<keyword evidence="5" id="KW-0694">RNA-binding</keyword>
<evidence type="ECO:0000313" key="7">
    <source>
        <dbReference type="Proteomes" id="UP000078348"/>
    </source>
</evidence>
<dbReference type="NCBIfam" id="TIGR00256">
    <property type="entry name" value="D-aminoacyl-tRNA deacylase"/>
    <property type="match status" value="1"/>
</dbReference>
<evidence type="ECO:0000313" key="6">
    <source>
        <dbReference type="EMBL" id="OAO13899.1"/>
    </source>
</evidence>
<comment type="caution">
    <text evidence="6">The sequence shown here is derived from an EMBL/GenBank/DDBJ whole genome shotgun (WGS) entry which is preliminary data.</text>
</comment>
<evidence type="ECO:0000256" key="2">
    <source>
        <dbReference type="ARBA" id="ARBA00013056"/>
    </source>
</evidence>
<dbReference type="PANTHER" id="PTHR10472">
    <property type="entry name" value="D-TYROSYL-TRNA TYR DEACYLASE"/>
    <property type="match status" value="1"/>
</dbReference>
<organism evidence="6 7">
    <name type="scientific">Blastocystis sp. subtype 1 (strain ATCC 50177 / NandII)</name>
    <dbReference type="NCBI Taxonomy" id="478820"/>
    <lineage>
        <taxon>Eukaryota</taxon>
        <taxon>Sar</taxon>
        <taxon>Stramenopiles</taxon>
        <taxon>Bigyra</taxon>
        <taxon>Opalozoa</taxon>
        <taxon>Opalinata</taxon>
        <taxon>Blastocystidae</taxon>
        <taxon>Blastocystis</taxon>
    </lineage>
</organism>
<comment type="catalytic activity">
    <reaction evidence="3">
        <text>glycyl-tRNA(Ala) + H2O = tRNA(Ala) + glycine + H(+)</text>
        <dbReference type="Rhea" id="RHEA:53744"/>
        <dbReference type="Rhea" id="RHEA-COMP:9657"/>
        <dbReference type="Rhea" id="RHEA-COMP:13640"/>
        <dbReference type="ChEBI" id="CHEBI:15377"/>
        <dbReference type="ChEBI" id="CHEBI:15378"/>
        <dbReference type="ChEBI" id="CHEBI:57305"/>
        <dbReference type="ChEBI" id="CHEBI:78442"/>
        <dbReference type="ChEBI" id="CHEBI:78522"/>
        <dbReference type="EC" id="3.1.1.96"/>
    </reaction>
</comment>
<dbReference type="EMBL" id="LXWW01000312">
    <property type="protein sequence ID" value="OAO13899.1"/>
    <property type="molecule type" value="Genomic_DNA"/>
</dbReference>
<dbReference type="Pfam" id="PF02580">
    <property type="entry name" value="Tyr_Deacylase"/>
    <property type="match status" value="1"/>
</dbReference>
<comment type="subcellular location">
    <subcellularLocation>
        <location evidence="5">Cytoplasm</location>
    </subcellularLocation>
</comment>
<proteinExistence type="inferred from homology"/>
<dbReference type="InterPro" id="IPR023509">
    <property type="entry name" value="DTD-like_sf"/>
</dbReference>
<reference evidence="6 7" key="1">
    <citation type="submission" date="2016-05" db="EMBL/GenBank/DDBJ databases">
        <title>Nuclear genome of Blastocystis sp. subtype 1 NandII.</title>
        <authorList>
            <person name="Gentekaki E."/>
            <person name="Curtis B."/>
            <person name="Stairs C."/>
            <person name="Eme L."/>
            <person name="Herman E."/>
            <person name="Klimes V."/>
            <person name="Arias M.C."/>
            <person name="Elias M."/>
            <person name="Hilliou F."/>
            <person name="Klute M."/>
            <person name="Malik S.-B."/>
            <person name="Pightling A."/>
            <person name="Rachubinski R."/>
            <person name="Salas D."/>
            <person name="Schlacht A."/>
            <person name="Suga H."/>
            <person name="Archibald J."/>
            <person name="Ball S.G."/>
            <person name="Clark G."/>
            <person name="Dacks J."/>
            <person name="Van Der Giezen M."/>
            <person name="Tsaousis A."/>
            <person name="Roger A."/>
        </authorList>
    </citation>
    <scope>NUCLEOTIDE SEQUENCE [LARGE SCALE GENOMIC DNA]</scope>
    <source>
        <strain evidence="7">ATCC 50177 / NandII</strain>
    </source>
</reference>
<dbReference type="Proteomes" id="UP000078348">
    <property type="component" value="Unassembled WGS sequence"/>
</dbReference>
<keyword evidence="7" id="KW-1185">Reference proteome</keyword>
<dbReference type="FunFam" id="3.50.80.10:FF:000001">
    <property type="entry name" value="D-aminoacyl-tRNA deacylase"/>
    <property type="match status" value="1"/>
</dbReference>
<dbReference type="SUPFAM" id="SSF69500">
    <property type="entry name" value="DTD-like"/>
    <property type="match status" value="1"/>
</dbReference>
<keyword evidence="5" id="KW-0963">Cytoplasm</keyword>
<dbReference type="EC" id="3.1.1.96" evidence="2 5"/>
<dbReference type="Gene3D" id="3.50.80.10">
    <property type="entry name" value="D-tyrosyl-tRNA(Tyr) deacylase"/>
    <property type="match status" value="1"/>
</dbReference>
<accession>A0A196SD15</accession>
<dbReference type="GO" id="GO:0000049">
    <property type="term" value="F:tRNA binding"/>
    <property type="evidence" value="ECO:0007669"/>
    <property type="project" value="UniProtKB-KW"/>
</dbReference>